<dbReference type="EMBL" id="MUNK01000423">
    <property type="protein sequence ID" value="OTA21480.1"/>
    <property type="molecule type" value="Genomic_DNA"/>
</dbReference>
<evidence type="ECO:0000313" key="2">
    <source>
        <dbReference type="Proteomes" id="UP000194280"/>
    </source>
</evidence>
<keyword evidence="2" id="KW-1185">Reference proteome</keyword>
<dbReference type="AlphaFoldDB" id="A0A1Z5SM93"/>
<gene>
    <name evidence="1" type="ORF">BTJ68_15136</name>
</gene>
<sequence>MADPVKQKEDVAVGAEINFKKPQTTAAPCKRRADHIIQIVESVERSYYRSLIHGKGQDLKNALLDEKNHTSEAMQKVVLAARDVFKKASDTQVALGVLLRETLLGEGLDRPLYYLLVIQERLVETMRRKMDSMTASPEMWDD</sequence>
<dbReference type="Proteomes" id="UP000194280">
    <property type="component" value="Unassembled WGS sequence"/>
</dbReference>
<comment type="caution">
    <text evidence="1">The sequence shown here is derived from an EMBL/GenBank/DDBJ whole genome shotgun (WGS) entry which is preliminary data.</text>
</comment>
<dbReference type="InParanoid" id="A0A1Z5SM93"/>
<dbReference type="VEuPathDB" id="FungiDB:BTJ68_15136"/>
<accession>A0A1Z5SM93</accession>
<reference evidence="1 2" key="1">
    <citation type="submission" date="2017-01" db="EMBL/GenBank/DDBJ databases">
        <title>The recent genome duplication of the halophilic yeast Hortaea werneckii: insights from long-read sequencing.</title>
        <authorList>
            <person name="Sinha S."/>
            <person name="Flibotte S."/>
            <person name="Neira M."/>
            <person name="Lenassi M."/>
            <person name="Gostincar C."/>
            <person name="Stajich J.E."/>
            <person name="Nislow C.E."/>
        </authorList>
    </citation>
    <scope>NUCLEOTIDE SEQUENCE [LARGE SCALE GENOMIC DNA]</scope>
    <source>
        <strain evidence="1 2">EXF-2000</strain>
    </source>
</reference>
<dbReference type="OrthoDB" id="3929166at2759"/>
<name>A0A1Z5SM93_HORWE</name>
<proteinExistence type="predicted"/>
<protein>
    <submittedName>
        <fullName evidence="1">Uncharacterized protein</fullName>
    </submittedName>
</protein>
<evidence type="ECO:0000313" key="1">
    <source>
        <dbReference type="EMBL" id="OTA21480.1"/>
    </source>
</evidence>
<organism evidence="1 2">
    <name type="scientific">Hortaea werneckii EXF-2000</name>
    <dbReference type="NCBI Taxonomy" id="1157616"/>
    <lineage>
        <taxon>Eukaryota</taxon>
        <taxon>Fungi</taxon>
        <taxon>Dikarya</taxon>
        <taxon>Ascomycota</taxon>
        <taxon>Pezizomycotina</taxon>
        <taxon>Dothideomycetes</taxon>
        <taxon>Dothideomycetidae</taxon>
        <taxon>Mycosphaerellales</taxon>
        <taxon>Teratosphaeriaceae</taxon>
        <taxon>Hortaea</taxon>
    </lineage>
</organism>